<organism evidence="2 3">
    <name type="scientific">Folsomia candida</name>
    <name type="common">Springtail</name>
    <dbReference type="NCBI Taxonomy" id="158441"/>
    <lineage>
        <taxon>Eukaryota</taxon>
        <taxon>Metazoa</taxon>
        <taxon>Ecdysozoa</taxon>
        <taxon>Arthropoda</taxon>
        <taxon>Hexapoda</taxon>
        <taxon>Collembola</taxon>
        <taxon>Entomobryomorpha</taxon>
        <taxon>Isotomoidea</taxon>
        <taxon>Isotomidae</taxon>
        <taxon>Proisotominae</taxon>
        <taxon>Folsomia</taxon>
    </lineage>
</organism>
<reference evidence="2 3" key="1">
    <citation type="submission" date="2015-12" db="EMBL/GenBank/DDBJ databases">
        <title>The genome of Folsomia candida.</title>
        <authorList>
            <person name="Faddeeva A."/>
            <person name="Derks M.F."/>
            <person name="Anvar Y."/>
            <person name="Smit S."/>
            <person name="Van Straalen N."/>
            <person name="Roelofs D."/>
        </authorList>
    </citation>
    <scope>NUCLEOTIDE SEQUENCE [LARGE SCALE GENOMIC DNA]</scope>
    <source>
        <strain evidence="2 3">VU population</strain>
        <tissue evidence="2">Whole body</tissue>
    </source>
</reference>
<dbReference type="EMBL" id="LNIX01000019">
    <property type="protein sequence ID" value="OXA44292.1"/>
    <property type="molecule type" value="Genomic_DNA"/>
</dbReference>
<dbReference type="Proteomes" id="UP000198287">
    <property type="component" value="Unassembled WGS sequence"/>
</dbReference>
<comment type="caution">
    <text evidence="2">The sequence shown here is derived from an EMBL/GenBank/DDBJ whole genome shotgun (WGS) entry which is preliminary data.</text>
</comment>
<evidence type="ECO:0000313" key="3">
    <source>
        <dbReference type="Proteomes" id="UP000198287"/>
    </source>
</evidence>
<keyword evidence="3" id="KW-1185">Reference proteome</keyword>
<name>A0A226DFH4_FOLCA</name>
<gene>
    <name evidence="2" type="ORF">Fcan01_20805</name>
</gene>
<evidence type="ECO:0000256" key="1">
    <source>
        <dbReference type="SAM" id="MobiDB-lite"/>
    </source>
</evidence>
<proteinExistence type="predicted"/>
<feature type="compositionally biased region" description="Basic and acidic residues" evidence="1">
    <location>
        <begin position="93"/>
        <end position="103"/>
    </location>
</feature>
<sequence>MDWRIIPPAHLLPLVCSRPTPPARLLPYTFSSPQYLLPADLLPTMSHTLNGPRSPILNILGSQTKLNTEGGDATGRKMFTGGDSAGRKMYTGGDEREGLGGSI</sequence>
<protein>
    <submittedName>
        <fullName evidence="2">Uncharacterized protein</fullName>
    </submittedName>
</protein>
<evidence type="ECO:0000313" key="2">
    <source>
        <dbReference type="EMBL" id="OXA44292.1"/>
    </source>
</evidence>
<dbReference type="AlphaFoldDB" id="A0A226DFH4"/>
<feature type="region of interest" description="Disordered" evidence="1">
    <location>
        <begin position="66"/>
        <end position="103"/>
    </location>
</feature>
<accession>A0A226DFH4</accession>